<dbReference type="PANTHER" id="PTHR43425:SF2">
    <property type="entry name" value="OXYGEN-INSENSITIVE NADPH NITROREDUCTASE"/>
    <property type="match status" value="1"/>
</dbReference>
<dbReference type="Proteomes" id="UP000646152">
    <property type="component" value="Unassembled WGS sequence"/>
</dbReference>
<evidence type="ECO:0000313" key="8">
    <source>
        <dbReference type="Proteomes" id="UP000646152"/>
    </source>
</evidence>
<evidence type="ECO:0000256" key="1">
    <source>
        <dbReference type="ARBA" id="ARBA00008366"/>
    </source>
</evidence>
<evidence type="ECO:0000256" key="3">
    <source>
        <dbReference type="ARBA" id="ARBA00022643"/>
    </source>
</evidence>
<evidence type="ECO:0000259" key="6">
    <source>
        <dbReference type="Pfam" id="PF00881"/>
    </source>
</evidence>
<evidence type="ECO:0000256" key="4">
    <source>
        <dbReference type="ARBA" id="ARBA00023002"/>
    </source>
</evidence>
<dbReference type="InterPro" id="IPR000415">
    <property type="entry name" value="Nitroreductase-like"/>
</dbReference>
<dbReference type="RefSeq" id="WP_188630135.1">
    <property type="nucleotide sequence ID" value="NZ_BMKE01000017.1"/>
</dbReference>
<name>A0ABQ1IQM2_9GAMM</name>
<dbReference type="SUPFAM" id="SSF55469">
    <property type="entry name" value="FMN-dependent nitroreductase-like"/>
    <property type="match status" value="1"/>
</dbReference>
<dbReference type="PANTHER" id="PTHR43425">
    <property type="entry name" value="OXYGEN-INSENSITIVE NADPH NITROREDUCTASE"/>
    <property type="match status" value="1"/>
</dbReference>
<comment type="similarity">
    <text evidence="1 5">Belongs to the flavin oxidoreductase frp family.</text>
</comment>
<dbReference type="PIRSF" id="PIRSF005426">
    <property type="entry name" value="Frp"/>
    <property type="match status" value="1"/>
</dbReference>
<proteinExistence type="inferred from homology"/>
<evidence type="ECO:0000256" key="5">
    <source>
        <dbReference type="PIRNR" id="PIRNR005426"/>
    </source>
</evidence>
<protein>
    <submittedName>
        <fullName evidence="7">NADPH-dependent oxidoreductase</fullName>
    </submittedName>
</protein>
<keyword evidence="2 5" id="KW-0285">Flavoprotein</keyword>
<dbReference type="NCBIfam" id="NF008033">
    <property type="entry name" value="PRK10765.1"/>
    <property type="match status" value="1"/>
</dbReference>
<comment type="caution">
    <text evidence="7">The sequence shown here is derived from an EMBL/GenBank/DDBJ whole genome shotgun (WGS) entry which is preliminary data.</text>
</comment>
<dbReference type="InterPro" id="IPR016446">
    <property type="entry name" value="Flavin_OxRdtase_Frp"/>
</dbReference>
<dbReference type="InterPro" id="IPR029479">
    <property type="entry name" value="Nitroreductase"/>
</dbReference>
<feature type="domain" description="Nitroreductase" evidence="6">
    <location>
        <begin position="13"/>
        <end position="163"/>
    </location>
</feature>
<gene>
    <name evidence="7" type="ORF">GCM10011502_21550</name>
</gene>
<reference evidence="8" key="1">
    <citation type="journal article" date="2019" name="Int. J. Syst. Evol. Microbiol.">
        <title>The Global Catalogue of Microorganisms (GCM) 10K type strain sequencing project: providing services to taxonomists for standard genome sequencing and annotation.</title>
        <authorList>
            <consortium name="The Broad Institute Genomics Platform"/>
            <consortium name="The Broad Institute Genome Sequencing Center for Infectious Disease"/>
            <person name="Wu L."/>
            <person name="Ma J."/>
        </authorList>
    </citation>
    <scope>NUCLEOTIDE SEQUENCE [LARGE SCALE GENOMIC DNA]</scope>
    <source>
        <strain evidence="8">CGMCC 1.15923</strain>
    </source>
</reference>
<sequence length="245" mass="27268">MSAATSSTITVMRQHRSIRQFTEQTVSDEQRNAIMASAQAASSSSFLQASAVIRISDPNLRERVMALCGNQAYVGSAAEFWVFCADFHRHLQWVPEAKTGFAEQLLIGAIDTALMGQNALTAAESLGLGGVFIGAVRNQPHELCDLLRLPKGVIPLFGLCLGYPAQDPEPKPRLPSSLMFCENHYPSEFDARQMQDYDQQVQHYYRTRTGGNKEMSWTGQIGDTLAKEARPFMLDFLRQQGFCVR</sequence>
<keyword evidence="5" id="KW-0521">NADP</keyword>
<accession>A0ABQ1IQM2</accession>
<keyword evidence="8" id="KW-1185">Reference proteome</keyword>
<dbReference type="Gene3D" id="3.40.109.10">
    <property type="entry name" value="NADH Oxidase"/>
    <property type="match status" value="1"/>
</dbReference>
<keyword evidence="4 5" id="KW-0560">Oxidoreductase</keyword>
<dbReference type="EMBL" id="BMKE01000017">
    <property type="protein sequence ID" value="GGB47914.1"/>
    <property type="molecule type" value="Genomic_DNA"/>
</dbReference>
<keyword evidence="3 5" id="KW-0288">FMN</keyword>
<dbReference type="CDD" id="cd02146">
    <property type="entry name" value="NfsA-like"/>
    <property type="match status" value="1"/>
</dbReference>
<evidence type="ECO:0000256" key="2">
    <source>
        <dbReference type="ARBA" id="ARBA00022630"/>
    </source>
</evidence>
<evidence type="ECO:0000313" key="7">
    <source>
        <dbReference type="EMBL" id="GGB47914.1"/>
    </source>
</evidence>
<organism evidence="7 8">
    <name type="scientific">Oceanisphaera marina</name>
    <dbReference type="NCBI Taxonomy" id="2017550"/>
    <lineage>
        <taxon>Bacteria</taxon>
        <taxon>Pseudomonadati</taxon>
        <taxon>Pseudomonadota</taxon>
        <taxon>Gammaproteobacteria</taxon>
        <taxon>Aeromonadales</taxon>
        <taxon>Aeromonadaceae</taxon>
        <taxon>Oceanisphaera</taxon>
    </lineage>
</organism>
<dbReference type="Pfam" id="PF00881">
    <property type="entry name" value="Nitroreductase"/>
    <property type="match status" value="1"/>
</dbReference>